<dbReference type="Proteomes" id="UP000263900">
    <property type="component" value="Chromosome"/>
</dbReference>
<evidence type="ECO:0000313" key="3">
    <source>
        <dbReference type="Proteomes" id="UP000263900"/>
    </source>
</evidence>
<dbReference type="KEGG" id="pseg:D3H65_32630"/>
<feature type="transmembrane region" description="Helical" evidence="1">
    <location>
        <begin position="143"/>
        <end position="161"/>
    </location>
</feature>
<proteinExistence type="predicted"/>
<evidence type="ECO:0000313" key="2">
    <source>
        <dbReference type="EMBL" id="AXY78872.1"/>
    </source>
</evidence>
<accession>A0A3B7MWB5</accession>
<keyword evidence="1" id="KW-0472">Membrane</keyword>
<organism evidence="2 3">
    <name type="scientific">Paraflavitalea soli</name>
    <dbReference type="NCBI Taxonomy" id="2315862"/>
    <lineage>
        <taxon>Bacteria</taxon>
        <taxon>Pseudomonadati</taxon>
        <taxon>Bacteroidota</taxon>
        <taxon>Chitinophagia</taxon>
        <taxon>Chitinophagales</taxon>
        <taxon>Chitinophagaceae</taxon>
        <taxon>Paraflavitalea</taxon>
    </lineage>
</organism>
<dbReference type="InterPro" id="IPR013901">
    <property type="entry name" value="Anthrone_oxy"/>
</dbReference>
<protein>
    <submittedName>
        <fullName evidence="2">DUF1772 domain-containing protein</fullName>
    </submittedName>
</protein>
<feature type="transmembrane region" description="Helical" evidence="1">
    <location>
        <begin position="50"/>
        <end position="74"/>
    </location>
</feature>
<dbReference type="AlphaFoldDB" id="A0A3B7MWB5"/>
<dbReference type="OrthoDB" id="772592at2"/>
<dbReference type="Pfam" id="PF08592">
    <property type="entry name" value="Anthrone_oxy"/>
    <property type="match status" value="1"/>
</dbReference>
<keyword evidence="3" id="KW-1185">Reference proteome</keyword>
<dbReference type="EMBL" id="CP032157">
    <property type="protein sequence ID" value="AXY78872.1"/>
    <property type="molecule type" value="Genomic_DNA"/>
</dbReference>
<name>A0A3B7MWB5_9BACT</name>
<keyword evidence="1" id="KW-1133">Transmembrane helix</keyword>
<gene>
    <name evidence="2" type="ORF">D3H65_32630</name>
</gene>
<evidence type="ECO:0000256" key="1">
    <source>
        <dbReference type="SAM" id="Phobius"/>
    </source>
</evidence>
<keyword evidence="1" id="KW-0812">Transmembrane</keyword>
<sequence length="162" mass="17297">MINFVLLVSTLSTGLIAGLFYGYSCSVNPALGRLPDAEYLGAMQAINRAILNPVFFATFMGTLILLPLGAWFSYQGQASPLFWCFLAAAILYIVGTFGVTIGGNVPLNDALDKINIAGSSAEELARHRGLFEAKWNMLHSIRTIANIISALLAILGCLLGGK</sequence>
<reference evidence="2 3" key="1">
    <citation type="submission" date="2018-09" db="EMBL/GenBank/DDBJ databases">
        <title>Genome sequencing of strain 6GH32-13.</title>
        <authorList>
            <person name="Weon H.-Y."/>
            <person name="Heo J."/>
            <person name="Kwon S.-W."/>
        </authorList>
    </citation>
    <scope>NUCLEOTIDE SEQUENCE [LARGE SCALE GENOMIC DNA]</scope>
    <source>
        <strain evidence="2 3">5GH32-13</strain>
    </source>
</reference>
<feature type="transmembrane region" description="Helical" evidence="1">
    <location>
        <begin position="81"/>
        <end position="101"/>
    </location>
</feature>